<sequence length="403" mass="44555">MCLVKLRLRRQVSSKVGTTSPRGKSKKTTEDMSLELPTSYTRSLTFSRGSQTSVDSSKSLEILRGMLPDGAYIFNYLDIAKATDHFNPSRKVGASVFRGTVMGMDVAIVQENKGSRHINFVAELKNLCNLHHSNLVKVIGGCIRGDQVYLVYEFITGATLRECLRSSIFPGFTALNSWTARLQVALDVAKGLEYLHQHAVPPLVHKYIKSSSIILDSELHARIAKVGVAQIKGECSVEPLVEVSSPSAQRINIGRSRSVRITGITGYLAPEYAAHGSISPKIDVFAFGVILLEILSGQEAVQLQQDLDENCLRKTFLPDVIASIFADKDPRSRIRGWIDPLLRDAFPLDWACKAAQVAKSCVNPDPQERPEMCKVTLNLEHIFMASQVWQDSRTLLTTAITAR</sequence>
<name>A0ABP0WKU9_9BRYO</name>
<dbReference type="InterPro" id="IPR001245">
    <property type="entry name" value="Ser-Thr/Tyr_kinase_cat_dom"/>
</dbReference>
<dbReference type="PANTHER" id="PTHR46863:SF1">
    <property type="entry name" value="PROTEIN KINASE SUPERFAMILY PROTEIN"/>
    <property type="match status" value="1"/>
</dbReference>
<dbReference type="Proteomes" id="UP001497444">
    <property type="component" value="Chromosome 19"/>
</dbReference>
<gene>
    <name evidence="3" type="ORF">CSSPJE1EN1_LOCUS12965</name>
</gene>
<dbReference type="EMBL" id="OZ020114">
    <property type="protein sequence ID" value="CAK9267487.1"/>
    <property type="molecule type" value="Genomic_DNA"/>
</dbReference>
<evidence type="ECO:0000313" key="4">
    <source>
        <dbReference type="Proteomes" id="UP001497444"/>
    </source>
</evidence>
<accession>A0ABP0WKU9</accession>
<proteinExistence type="predicted"/>
<reference evidence="3" key="1">
    <citation type="submission" date="2024-02" db="EMBL/GenBank/DDBJ databases">
        <authorList>
            <consortium name="ELIXIR-Norway"/>
            <consortium name="Elixir Norway"/>
        </authorList>
    </citation>
    <scope>NUCLEOTIDE SEQUENCE</scope>
</reference>
<keyword evidence="4" id="KW-1185">Reference proteome</keyword>
<dbReference type="Gene3D" id="1.10.510.10">
    <property type="entry name" value="Transferase(Phosphotransferase) domain 1"/>
    <property type="match status" value="1"/>
</dbReference>
<protein>
    <recommendedName>
        <fullName evidence="2">Protein kinase domain-containing protein</fullName>
    </recommendedName>
</protein>
<dbReference type="InterPro" id="IPR011009">
    <property type="entry name" value="Kinase-like_dom_sf"/>
</dbReference>
<feature type="region of interest" description="Disordered" evidence="1">
    <location>
        <begin position="13"/>
        <end position="34"/>
    </location>
</feature>
<organism evidence="3 4">
    <name type="scientific">Sphagnum jensenii</name>
    <dbReference type="NCBI Taxonomy" id="128206"/>
    <lineage>
        <taxon>Eukaryota</taxon>
        <taxon>Viridiplantae</taxon>
        <taxon>Streptophyta</taxon>
        <taxon>Embryophyta</taxon>
        <taxon>Bryophyta</taxon>
        <taxon>Sphagnophytina</taxon>
        <taxon>Sphagnopsida</taxon>
        <taxon>Sphagnales</taxon>
        <taxon>Sphagnaceae</taxon>
        <taxon>Sphagnum</taxon>
    </lineage>
</organism>
<feature type="compositionally biased region" description="Polar residues" evidence="1">
    <location>
        <begin position="13"/>
        <end position="22"/>
    </location>
</feature>
<dbReference type="SUPFAM" id="SSF56112">
    <property type="entry name" value="Protein kinase-like (PK-like)"/>
    <property type="match status" value="1"/>
</dbReference>
<evidence type="ECO:0000256" key="1">
    <source>
        <dbReference type="SAM" id="MobiDB-lite"/>
    </source>
</evidence>
<dbReference type="PANTHER" id="PTHR46863">
    <property type="entry name" value="OS09G0572100 PROTEIN"/>
    <property type="match status" value="1"/>
</dbReference>
<dbReference type="InterPro" id="IPR000719">
    <property type="entry name" value="Prot_kinase_dom"/>
</dbReference>
<evidence type="ECO:0000259" key="2">
    <source>
        <dbReference type="PROSITE" id="PS50011"/>
    </source>
</evidence>
<dbReference type="Pfam" id="PF07714">
    <property type="entry name" value="PK_Tyr_Ser-Thr"/>
    <property type="match status" value="1"/>
</dbReference>
<dbReference type="PROSITE" id="PS50011">
    <property type="entry name" value="PROTEIN_KINASE_DOM"/>
    <property type="match status" value="1"/>
</dbReference>
<evidence type="ECO:0000313" key="3">
    <source>
        <dbReference type="EMBL" id="CAK9267487.1"/>
    </source>
</evidence>
<feature type="domain" description="Protein kinase" evidence="2">
    <location>
        <begin position="40"/>
        <end position="384"/>
    </location>
</feature>
<dbReference type="Gene3D" id="3.30.200.20">
    <property type="entry name" value="Phosphorylase Kinase, domain 1"/>
    <property type="match status" value="1"/>
</dbReference>